<dbReference type="EMBL" id="JAWDGP010002313">
    <property type="protein sequence ID" value="KAK3784054.1"/>
    <property type="molecule type" value="Genomic_DNA"/>
</dbReference>
<evidence type="ECO:0000313" key="7">
    <source>
        <dbReference type="Proteomes" id="UP001283361"/>
    </source>
</evidence>
<name>A0AAE1AA01_9GAST</name>
<gene>
    <name evidence="6" type="ORF">RRG08_025247</name>
</gene>
<dbReference type="GO" id="GO:0003924">
    <property type="term" value="F:GTPase activity"/>
    <property type="evidence" value="ECO:0007669"/>
    <property type="project" value="InterPro"/>
</dbReference>
<dbReference type="InterPro" id="IPR005225">
    <property type="entry name" value="Small_GTP-bd"/>
</dbReference>
<accession>A0AAE1AA01</accession>
<comment type="caution">
    <text evidence="6">The sequence shown here is derived from an EMBL/GenBank/DDBJ whole genome shotgun (WGS) entry which is preliminary data.</text>
</comment>
<dbReference type="PROSITE" id="PS51419">
    <property type="entry name" value="RAB"/>
    <property type="match status" value="1"/>
</dbReference>
<evidence type="ECO:0000256" key="2">
    <source>
        <dbReference type="ARBA" id="ARBA00022741"/>
    </source>
</evidence>
<evidence type="ECO:0000256" key="1">
    <source>
        <dbReference type="ARBA" id="ARBA00006270"/>
    </source>
</evidence>
<dbReference type="SMART" id="SM00173">
    <property type="entry name" value="RAS"/>
    <property type="match status" value="1"/>
</dbReference>
<dbReference type="PROSITE" id="PS51421">
    <property type="entry name" value="RAS"/>
    <property type="match status" value="1"/>
</dbReference>
<dbReference type="Pfam" id="PF00071">
    <property type="entry name" value="Ras"/>
    <property type="match status" value="1"/>
</dbReference>
<keyword evidence="3" id="KW-0342">GTP-binding</keyword>
<dbReference type="FunFam" id="3.40.50.300:FF:001447">
    <property type="entry name" value="Ras-related protein Rab-1B"/>
    <property type="match status" value="1"/>
</dbReference>
<keyword evidence="2" id="KW-0547">Nucleotide-binding</keyword>
<dbReference type="InterPro" id="IPR050305">
    <property type="entry name" value="Small_GTPase_Rab"/>
</dbReference>
<evidence type="ECO:0000313" key="6">
    <source>
        <dbReference type="EMBL" id="KAK3784054.1"/>
    </source>
</evidence>
<keyword evidence="4" id="KW-0449">Lipoprotein</keyword>
<evidence type="ECO:0000256" key="4">
    <source>
        <dbReference type="ARBA" id="ARBA00023288"/>
    </source>
</evidence>
<dbReference type="SMART" id="SM00175">
    <property type="entry name" value="RAB"/>
    <property type="match status" value="1"/>
</dbReference>
<protein>
    <submittedName>
        <fullName evidence="6">Uncharacterized protein</fullName>
    </submittedName>
</protein>
<evidence type="ECO:0000256" key="5">
    <source>
        <dbReference type="ARBA" id="ARBA00023289"/>
    </source>
</evidence>
<organism evidence="6 7">
    <name type="scientific">Elysia crispata</name>
    <name type="common">lettuce slug</name>
    <dbReference type="NCBI Taxonomy" id="231223"/>
    <lineage>
        <taxon>Eukaryota</taxon>
        <taxon>Metazoa</taxon>
        <taxon>Spiralia</taxon>
        <taxon>Lophotrochozoa</taxon>
        <taxon>Mollusca</taxon>
        <taxon>Gastropoda</taxon>
        <taxon>Heterobranchia</taxon>
        <taxon>Euthyneura</taxon>
        <taxon>Panpulmonata</taxon>
        <taxon>Sacoglossa</taxon>
        <taxon>Placobranchoidea</taxon>
        <taxon>Plakobranchidae</taxon>
        <taxon>Elysia</taxon>
    </lineage>
</organism>
<proteinExistence type="inferred from homology"/>
<dbReference type="GO" id="GO:0005525">
    <property type="term" value="F:GTP binding"/>
    <property type="evidence" value="ECO:0007669"/>
    <property type="project" value="UniProtKB-KW"/>
</dbReference>
<comment type="similarity">
    <text evidence="1">Belongs to the small GTPase superfamily. Rab family.</text>
</comment>
<evidence type="ECO:0000256" key="3">
    <source>
        <dbReference type="ARBA" id="ARBA00023134"/>
    </source>
</evidence>
<dbReference type="PRINTS" id="PR00449">
    <property type="entry name" value="RASTRNSFRMNG"/>
</dbReference>
<sequence>MPQFSLGIDFRIYTIELDMKKVKLQLWDTFPNPRCRMITRSYYRGAKGILMVYDITNRETFNSIRVWKRDVDDVPSLDRDLMLMLVGNKCDLQNQRQVSIEEGKQMAAEFGIWFMETSALEDINVEQAFVSLVQDIKEKVEARPPDVKEKKGLCILS</sequence>
<keyword evidence="5" id="KW-0636">Prenylation</keyword>
<reference evidence="6" key="1">
    <citation type="journal article" date="2023" name="G3 (Bethesda)">
        <title>A reference genome for the long-term kleptoplast-retaining sea slug Elysia crispata morphotype clarki.</title>
        <authorList>
            <person name="Eastman K.E."/>
            <person name="Pendleton A.L."/>
            <person name="Shaikh M.A."/>
            <person name="Suttiyut T."/>
            <person name="Ogas R."/>
            <person name="Tomko P."/>
            <person name="Gavelis G."/>
            <person name="Widhalm J.R."/>
            <person name="Wisecaver J.H."/>
        </authorList>
    </citation>
    <scope>NUCLEOTIDE SEQUENCE</scope>
    <source>
        <strain evidence="6">ECLA1</strain>
    </source>
</reference>
<dbReference type="InterPro" id="IPR001806">
    <property type="entry name" value="Small_GTPase"/>
</dbReference>
<dbReference type="NCBIfam" id="TIGR00231">
    <property type="entry name" value="small_GTP"/>
    <property type="match status" value="1"/>
</dbReference>
<dbReference type="SMART" id="SM00174">
    <property type="entry name" value="RHO"/>
    <property type="match status" value="1"/>
</dbReference>
<dbReference type="Gene3D" id="3.40.50.300">
    <property type="entry name" value="P-loop containing nucleotide triphosphate hydrolases"/>
    <property type="match status" value="1"/>
</dbReference>
<keyword evidence="7" id="KW-1185">Reference proteome</keyword>
<dbReference type="AlphaFoldDB" id="A0AAE1AA01"/>
<dbReference type="Proteomes" id="UP001283361">
    <property type="component" value="Unassembled WGS sequence"/>
</dbReference>
<dbReference type="SUPFAM" id="SSF52540">
    <property type="entry name" value="P-loop containing nucleoside triphosphate hydrolases"/>
    <property type="match status" value="1"/>
</dbReference>
<dbReference type="PANTHER" id="PTHR47980">
    <property type="entry name" value="LD44762P"/>
    <property type="match status" value="1"/>
</dbReference>
<dbReference type="InterPro" id="IPR027417">
    <property type="entry name" value="P-loop_NTPase"/>
</dbReference>